<comment type="caution">
    <text evidence="1">The sequence shown here is derived from an EMBL/GenBank/DDBJ whole genome shotgun (WGS) entry which is preliminary data.</text>
</comment>
<geneLocation type="plasmid" evidence="1 2">
    <name>p1Ch9693</name>
</geneLocation>
<protein>
    <submittedName>
        <fullName evidence="1">Uncharacterized protein</fullName>
    </submittedName>
</protein>
<name>A0ABR4TC85_CLOHA</name>
<dbReference type="EMBL" id="JENX01000125">
    <property type="protein sequence ID" value="KEI14165.1"/>
    <property type="molecule type" value="Genomic_DNA"/>
</dbReference>
<accession>A0ABR4TC85</accession>
<evidence type="ECO:0000313" key="1">
    <source>
        <dbReference type="EMBL" id="KEI14165.1"/>
    </source>
</evidence>
<sequence>MRMLSNRINITDTWGESSQGQYIDYIVETHIEANGIDITNRIIEYKNFEEYISRIENKESFVISCLRYKSNKHLGWSLPNSETNLTIESISKDIENGRAIFRIIYKNKEKIVCYQKICDSKLVIHNIK</sequence>
<proteinExistence type="predicted"/>
<gene>
    <name evidence="1" type="ORF">Z960_p0172</name>
</gene>
<keyword evidence="2" id="KW-1185">Reference proteome</keyword>
<dbReference type="Proteomes" id="UP000027937">
    <property type="component" value="Plasmid p1Ch9693"/>
</dbReference>
<evidence type="ECO:0000313" key="2">
    <source>
        <dbReference type="Proteomes" id="UP000027937"/>
    </source>
</evidence>
<organism evidence="1 2">
    <name type="scientific">Clostridium haemolyticum NCTC 9693</name>
    <dbReference type="NCBI Taxonomy" id="1443114"/>
    <lineage>
        <taxon>Bacteria</taxon>
        <taxon>Bacillati</taxon>
        <taxon>Bacillota</taxon>
        <taxon>Clostridia</taxon>
        <taxon>Eubacteriales</taxon>
        <taxon>Clostridiaceae</taxon>
        <taxon>Clostridium</taxon>
    </lineage>
</organism>
<keyword evidence="1" id="KW-0614">Plasmid</keyword>
<reference evidence="2" key="1">
    <citation type="journal article" date="2014" name="PLoS ONE">
        <title>Plasmidome interchange between Clostridium botulinum, Clostridium novyi and Clostridium haemolyticum converts strains of independent lineages into distinctly different pathogens.</title>
        <authorList>
            <person name="Skarin H."/>
            <person name="Segerman B."/>
        </authorList>
    </citation>
    <scope>NUCLEOTIDE SEQUENCE [LARGE SCALE GENOMIC DNA]</scope>
    <source>
        <strain evidence="2">NCTC 9693</strain>
    </source>
</reference>